<dbReference type="InterPro" id="IPR035899">
    <property type="entry name" value="DBL_dom_sf"/>
</dbReference>
<evidence type="ECO:0000256" key="1">
    <source>
        <dbReference type="SAM" id="MobiDB-lite"/>
    </source>
</evidence>
<dbReference type="Pfam" id="PF00621">
    <property type="entry name" value="RhoGEF"/>
    <property type="match status" value="1"/>
</dbReference>
<gene>
    <name evidence="3" type="ORF">BN59_03544</name>
</gene>
<feature type="domain" description="DH" evidence="2">
    <location>
        <begin position="12"/>
        <end position="201"/>
    </location>
</feature>
<dbReference type="InterPro" id="IPR000219">
    <property type="entry name" value="DH_dom"/>
</dbReference>
<dbReference type="SMART" id="SM00325">
    <property type="entry name" value="RhoGEF"/>
    <property type="match status" value="1"/>
</dbReference>
<dbReference type="RefSeq" id="WP_044012415.1">
    <property type="nucleotide sequence ID" value="NZ_CCVW01000004.1"/>
</dbReference>
<dbReference type="AlphaFoldDB" id="A0A078L213"/>
<name>A0A078L213_9GAMM</name>
<feature type="compositionally biased region" description="Low complexity" evidence="1">
    <location>
        <begin position="289"/>
        <end position="298"/>
    </location>
</feature>
<reference evidence="3 4" key="1">
    <citation type="submission" date="2014-06" db="EMBL/GenBank/DDBJ databases">
        <authorList>
            <person name="Urmite Genomes Urmite Genomes"/>
        </authorList>
    </citation>
    <scope>NUCLEOTIDE SEQUENCE [LARGE SCALE GENOMIC DNA]</scope>
</reference>
<protein>
    <submittedName>
        <fullName evidence="3">RhoGEF domain protein</fullName>
    </submittedName>
</protein>
<dbReference type="GO" id="GO:0005085">
    <property type="term" value="F:guanyl-nucleotide exchange factor activity"/>
    <property type="evidence" value="ECO:0007669"/>
    <property type="project" value="InterPro"/>
</dbReference>
<sequence length="365" mass="40531">MESVTEIRATLTEHKVIQEMIETERTFNTSLAFLSDILSKDELVKDIGVLLQFRTIVEQLQDISDKLLANVIDAMSIKDDPSTRNKLKEQRTGLLKLFFQLYPTCTNLYTEYAQLAGANKELFQEIDKYTSRNNTNRLDLQGFLIQPVQRGPRYAMLIAAAISYNAKLLDNDEAKLSEEKVLDLTKLLEVVQAQLIDANTKTAKLDVKPFELSDIPGMIINYFQEPAVTTVSEQPVTRGYRIGDGSRAVYSWLQNRRATQAFSLPTIAEETDLVSDKLEEDCTGDSQEPEAAPEVAPVHPSSAQPSATQGYSLSSTFYSMWPSRGVAAQPASLTTIAEDTNSEAADPDAGILGDFVILPESKQFS</sequence>
<evidence type="ECO:0000259" key="2">
    <source>
        <dbReference type="PROSITE" id="PS50010"/>
    </source>
</evidence>
<feature type="region of interest" description="Disordered" evidence="1">
    <location>
        <begin position="281"/>
        <end position="309"/>
    </location>
</feature>
<dbReference type="Gene3D" id="1.20.900.10">
    <property type="entry name" value="Dbl homology (DH) domain"/>
    <property type="match status" value="1"/>
</dbReference>
<accession>A0A078L213</accession>
<dbReference type="EMBL" id="CCSB01000004">
    <property type="protein sequence ID" value="CDZ79226.1"/>
    <property type="molecule type" value="Genomic_DNA"/>
</dbReference>
<evidence type="ECO:0000313" key="4">
    <source>
        <dbReference type="Proteomes" id="UP000044071"/>
    </source>
</evidence>
<dbReference type="SUPFAM" id="SSF48065">
    <property type="entry name" value="DBL homology domain (DH-domain)"/>
    <property type="match status" value="1"/>
</dbReference>
<evidence type="ECO:0000313" key="3">
    <source>
        <dbReference type="EMBL" id="CDZ79226.1"/>
    </source>
</evidence>
<dbReference type="eggNOG" id="ENOG5031UDG">
    <property type="taxonomic scope" value="Bacteria"/>
</dbReference>
<organism evidence="3 4">
    <name type="scientific">Legionella massiliensis</name>
    <dbReference type="NCBI Taxonomy" id="1034943"/>
    <lineage>
        <taxon>Bacteria</taxon>
        <taxon>Pseudomonadati</taxon>
        <taxon>Pseudomonadota</taxon>
        <taxon>Gammaproteobacteria</taxon>
        <taxon>Legionellales</taxon>
        <taxon>Legionellaceae</taxon>
        <taxon>Legionella</taxon>
    </lineage>
</organism>
<dbReference type="OrthoDB" id="5654121at2"/>
<dbReference type="Proteomes" id="UP000044071">
    <property type="component" value="Unassembled WGS sequence"/>
</dbReference>
<keyword evidence="4" id="KW-1185">Reference proteome</keyword>
<proteinExistence type="predicted"/>
<dbReference type="PROSITE" id="PS50010">
    <property type="entry name" value="DH_2"/>
    <property type="match status" value="1"/>
</dbReference>